<organism evidence="1 2">
    <name type="scientific">Trichinella nativa</name>
    <dbReference type="NCBI Taxonomy" id="6335"/>
    <lineage>
        <taxon>Eukaryota</taxon>
        <taxon>Metazoa</taxon>
        <taxon>Ecdysozoa</taxon>
        <taxon>Nematoda</taxon>
        <taxon>Enoplea</taxon>
        <taxon>Dorylaimia</taxon>
        <taxon>Trichinellida</taxon>
        <taxon>Trichinellidae</taxon>
        <taxon>Trichinella</taxon>
    </lineage>
</organism>
<dbReference type="Proteomes" id="UP000054721">
    <property type="component" value="Unassembled WGS sequence"/>
</dbReference>
<evidence type="ECO:0000313" key="2">
    <source>
        <dbReference type="Proteomes" id="UP000054721"/>
    </source>
</evidence>
<name>A0A0V1KQ00_9BILA</name>
<proteinExistence type="predicted"/>
<comment type="caution">
    <text evidence="1">The sequence shown here is derived from an EMBL/GenBank/DDBJ whole genome shotgun (WGS) entry which is preliminary data.</text>
</comment>
<reference evidence="1 2" key="1">
    <citation type="submission" date="2015-05" db="EMBL/GenBank/DDBJ databases">
        <title>Evolution of Trichinella species and genotypes.</title>
        <authorList>
            <person name="Korhonen P.K."/>
            <person name="Edoardo P."/>
            <person name="Giuseppe L.R."/>
            <person name="Gasser R.B."/>
        </authorList>
    </citation>
    <scope>NUCLEOTIDE SEQUENCE [LARGE SCALE GENOMIC DNA]</scope>
    <source>
        <strain evidence="1">ISS10</strain>
    </source>
</reference>
<accession>A0A0V1KQ00</accession>
<sequence>MVSKAKSSWNPISGPISKIKAEQFATSLVLLILHAPLDGLIGQKLGITFAVDDCIESNILKDTNCLFLHLVSAEVPVVYNYQPKAWTTRDIFSVGMMRYFFITTVEKDENENVHVSDKPNEGLSHSEAHSCHKATFKWMKLQKAAQLTLIRHIHDVAAQNKLSSFKQKLITDYIEYDSN</sequence>
<dbReference type="EMBL" id="JYDW01000307">
    <property type="protein sequence ID" value="KRZ49547.1"/>
    <property type="molecule type" value="Genomic_DNA"/>
</dbReference>
<evidence type="ECO:0000313" key="1">
    <source>
        <dbReference type="EMBL" id="KRZ49547.1"/>
    </source>
</evidence>
<gene>
    <name evidence="1" type="ORF">T02_3815</name>
</gene>
<dbReference type="OrthoDB" id="125347at2759"/>
<keyword evidence="2" id="KW-1185">Reference proteome</keyword>
<protein>
    <submittedName>
        <fullName evidence="1">Uncharacterized protein</fullName>
    </submittedName>
</protein>
<dbReference type="AlphaFoldDB" id="A0A0V1KQ00"/>